<dbReference type="Gene3D" id="3.40.1230.10">
    <property type="entry name" value="MTH938-like"/>
    <property type="match status" value="1"/>
</dbReference>
<dbReference type="EMBL" id="JAKLMC020000015">
    <property type="protein sequence ID" value="KAK5952530.1"/>
    <property type="molecule type" value="Genomic_DNA"/>
</dbReference>
<comment type="caution">
    <text evidence="2">The sequence shown here is derived from an EMBL/GenBank/DDBJ whole genome shotgun (WGS) entry which is preliminary data.</text>
</comment>
<feature type="compositionally biased region" description="Polar residues" evidence="1">
    <location>
        <begin position="24"/>
        <end position="60"/>
    </location>
</feature>
<dbReference type="GO" id="GO:0032981">
    <property type="term" value="P:mitochondrial respiratory chain complex I assembly"/>
    <property type="evidence" value="ECO:0007669"/>
    <property type="project" value="TreeGrafter"/>
</dbReference>
<organism evidence="2 3">
    <name type="scientific">Knufia fluminis</name>
    <dbReference type="NCBI Taxonomy" id="191047"/>
    <lineage>
        <taxon>Eukaryota</taxon>
        <taxon>Fungi</taxon>
        <taxon>Dikarya</taxon>
        <taxon>Ascomycota</taxon>
        <taxon>Pezizomycotina</taxon>
        <taxon>Eurotiomycetes</taxon>
        <taxon>Chaetothyriomycetidae</taxon>
        <taxon>Chaetothyriales</taxon>
        <taxon>Trichomeriaceae</taxon>
        <taxon>Knufia</taxon>
    </lineage>
</organism>
<dbReference type="PANTHER" id="PTHR21192">
    <property type="entry name" value="NUCLEAR PROTEIN E3-3"/>
    <property type="match status" value="1"/>
</dbReference>
<dbReference type="Pfam" id="PF04430">
    <property type="entry name" value="DUF498"/>
    <property type="match status" value="1"/>
</dbReference>
<feature type="compositionally biased region" description="Basic and acidic residues" evidence="1">
    <location>
        <begin position="77"/>
        <end position="87"/>
    </location>
</feature>
<protein>
    <recommendedName>
        <fullName evidence="4">NADH dehydrogenase [ubiquinone] 1 alpha subcomplex assembly factor 3</fullName>
    </recommendedName>
</protein>
<sequence>MFTTDPDTMQAPSRTLLRALRSAVNTPLTSSSKVTARQTQICPRSLPSSHRPISSTTSHRSPQDELHSRSRNRYAPKHADRGPRSTEDTQTDFGAMDVLGHIPTPATSVDACTSDGFHLDNGAKTEGGSGIMLVGGEAFKWEPWRASTSTTTDAEPTLGSLLDTRKGILSIPPRSLSLLELVHPKPDLLIIGTGGRLWMLSKEARGYISEVLGCRIDVMDTANAAAAYNLLAKERGVEGGAGVGGLFLPVGWVGVRERGRR</sequence>
<dbReference type="SUPFAM" id="SSF64076">
    <property type="entry name" value="MTH938-like"/>
    <property type="match status" value="1"/>
</dbReference>
<feature type="region of interest" description="Disordered" evidence="1">
    <location>
        <begin position="24"/>
        <end position="91"/>
    </location>
</feature>
<dbReference type="InterPro" id="IPR036748">
    <property type="entry name" value="MTH938-like_sf"/>
</dbReference>
<reference evidence="2 3" key="1">
    <citation type="submission" date="2022-12" db="EMBL/GenBank/DDBJ databases">
        <title>Genomic features and morphological characterization of a novel Knufia sp. strain isolated from spacecraft assembly facility.</title>
        <authorList>
            <person name="Teixeira M."/>
            <person name="Chander A.M."/>
            <person name="Stajich J.E."/>
            <person name="Venkateswaran K."/>
        </authorList>
    </citation>
    <scope>NUCLEOTIDE SEQUENCE [LARGE SCALE GENOMIC DNA]</scope>
    <source>
        <strain evidence="2 3">FJI-L2-BK-P2</strain>
    </source>
</reference>
<gene>
    <name evidence="2" type="ORF">OHC33_006575</name>
</gene>
<dbReference type="InterPro" id="IPR007523">
    <property type="entry name" value="NDUFAF3/AAMDC"/>
</dbReference>
<name>A0AAN8EMN3_9EURO</name>
<keyword evidence="3" id="KW-1185">Reference proteome</keyword>
<dbReference type="Proteomes" id="UP001316803">
    <property type="component" value="Unassembled WGS sequence"/>
</dbReference>
<dbReference type="AlphaFoldDB" id="A0AAN8EMN3"/>
<proteinExistence type="predicted"/>
<evidence type="ECO:0000256" key="1">
    <source>
        <dbReference type="SAM" id="MobiDB-lite"/>
    </source>
</evidence>
<dbReference type="PANTHER" id="PTHR21192:SF2">
    <property type="entry name" value="NADH DEHYDROGENASE [UBIQUINONE] 1 ALPHA SUBCOMPLEX ASSEMBLY FACTOR 3"/>
    <property type="match status" value="1"/>
</dbReference>
<accession>A0AAN8EMN3</accession>
<evidence type="ECO:0000313" key="3">
    <source>
        <dbReference type="Proteomes" id="UP001316803"/>
    </source>
</evidence>
<dbReference type="GO" id="GO:0005743">
    <property type="term" value="C:mitochondrial inner membrane"/>
    <property type="evidence" value="ECO:0007669"/>
    <property type="project" value="TreeGrafter"/>
</dbReference>
<evidence type="ECO:0008006" key="4">
    <source>
        <dbReference type="Google" id="ProtNLM"/>
    </source>
</evidence>
<evidence type="ECO:0000313" key="2">
    <source>
        <dbReference type="EMBL" id="KAK5952530.1"/>
    </source>
</evidence>